<dbReference type="EMBL" id="LR796337">
    <property type="protein sequence ID" value="CAB4137286.1"/>
    <property type="molecule type" value="Genomic_DNA"/>
</dbReference>
<organism evidence="1">
    <name type="scientific">uncultured Caudovirales phage</name>
    <dbReference type="NCBI Taxonomy" id="2100421"/>
    <lineage>
        <taxon>Viruses</taxon>
        <taxon>Duplodnaviria</taxon>
        <taxon>Heunggongvirae</taxon>
        <taxon>Uroviricota</taxon>
        <taxon>Caudoviricetes</taxon>
        <taxon>Peduoviridae</taxon>
        <taxon>Maltschvirus</taxon>
        <taxon>Maltschvirus maltsch</taxon>
    </lineage>
</organism>
<accession>A0A6J5LWG1</accession>
<gene>
    <name evidence="1" type="ORF">UFOVP318_20</name>
</gene>
<proteinExistence type="predicted"/>
<protein>
    <submittedName>
        <fullName evidence="1">Uncharacterized protein</fullName>
    </submittedName>
</protein>
<reference evidence="1" key="1">
    <citation type="submission" date="2020-04" db="EMBL/GenBank/DDBJ databases">
        <authorList>
            <person name="Chiriac C."/>
            <person name="Salcher M."/>
            <person name="Ghai R."/>
            <person name="Kavagutti S V."/>
        </authorList>
    </citation>
    <scope>NUCLEOTIDE SEQUENCE</scope>
</reference>
<name>A0A6J5LWG1_9CAUD</name>
<sequence length="97" mass="11187">MSAEMYFNDEPKHGEVFCASGFCGHPETEKAFEVPDKWKIEYELESLLWGCAIYYTRIDINGKMWIGNGEYESQVNYCPVTGKEAPEKINQPNIKQL</sequence>
<evidence type="ECO:0000313" key="1">
    <source>
        <dbReference type="EMBL" id="CAB4137286.1"/>
    </source>
</evidence>